<feature type="signal peptide" evidence="8">
    <location>
        <begin position="1"/>
        <end position="21"/>
    </location>
</feature>
<dbReference type="PANTHER" id="PTHR21016">
    <property type="entry name" value="BETA-AMYLOID BINDING PROTEIN-RELATED"/>
    <property type="match status" value="1"/>
</dbReference>
<feature type="chain" id="PRO_5038092265" evidence="8">
    <location>
        <begin position="22"/>
        <end position="185"/>
    </location>
</feature>
<dbReference type="WBParaSite" id="PSAMB.scaffold488size49556.g6416.t1">
    <property type="protein sequence ID" value="PSAMB.scaffold488size49556.g6416.t1"/>
    <property type="gene ID" value="PSAMB.scaffold488size49556.g6416"/>
</dbReference>
<evidence type="ECO:0000256" key="1">
    <source>
        <dbReference type="ARBA" id="ARBA00004141"/>
    </source>
</evidence>
<keyword evidence="7" id="KW-0325">Glycoprotein</keyword>
<evidence type="ECO:0000256" key="7">
    <source>
        <dbReference type="ARBA" id="ARBA00023180"/>
    </source>
</evidence>
<reference evidence="11" key="1">
    <citation type="submission" date="2022-11" db="UniProtKB">
        <authorList>
            <consortium name="WormBaseParasite"/>
        </authorList>
    </citation>
    <scope>IDENTIFICATION</scope>
</reference>
<protein>
    <submittedName>
        <fullName evidence="11">TM2 domain-containing protein</fullName>
    </submittedName>
</protein>
<keyword evidence="5" id="KW-1133">Transmembrane helix</keyword>
<organism evidence="10 11">
    <name type="scientific">Plectus sambesii</name>
    <dbReference type="NCBI Taxonomy" id="2011161"/>
    <lineage>
        <taxon>Eukaryota</taxon>
        <taxon>Metazoa</taxon>
        <taxon>Ecdysozoa</taxon>
        <taxon>Nematoda</taxon>
        <taxon>Chromadorea</taxon>
        <taxon>Plectida</taxon>
        <taxon>Plectina</taxon>
        <taxon>Plectoidea</taxon>
        <taxon>Plectidae</taxon>
        <taxon>Plectus</taxon>
    </lineage>
</organism>
<evidence type="ECO:0000256" key="5">
    <source>
        <dbReference type="ARBA" id="ARBA00022989"/>
    </source>
</evidence>
<dbReference type="Proteomes" id="UP000887566">
    <property type="component" value="Unplaced"/>
</dbReference>
<keyword evidence="10" id="KW-1185">Reference proteome</keyword>
<evidence type="ECO:0000256" key="8">
    <source>
        <dbReference type="SAM" id="SignalP"/>
    </source>
</evidence>
<name>A0A914WQH0_9BILA</name>
<dbReference type="InterPro" id="IPR007829">
    <property type="entry name" value="TM2"/>
</dbReference>
<comment type="similarity">
    <text evidence="2">Belongs to the TM2 family.</text>
</comment>
<evidence type="ECO:0000256" key="4">
    <source>
        <dbReference type="ARBA" id="ARBA00022729"/>
    </source>
</evidence>
<evidence type="ECO:0000256" key="6">
    <source>
        <dbReference type="ARBA" id="ARBA00023136"/>
    </source>
</evidence>
<dbReference type="Pfam" id="PF05154">
    <property type="entry name" value="TM2"/>
    <property type="match status" value="1"/>
</dbReference>
<keyword evidence="3" id="KW-0812">Transmembrane</keyword>
<dbReference type="PANTHER" id="PTHR21016:SF1">
    <property type="entry name" value="TM2 DOMAIN-CONTAINING PROTEIN 1"/>
    <property type="match status" value="1"/>
</dbReference>
<comment type="subcellular location">
    <subcellularLocation>
        <location evidence="1">Membrane</location>
        <topology evidence="1">Multi-pass membrane protein</topology>
    </subcellularLocation>
</comment>
<feature type="domain" description="TM2" evidence="9">
    <location>
        <begin position="98"/>
        <end position="146"/>
    </location>
</feature>
<accession>A0A914WQH0</accession>
<dbReference type="InterPro" id="IPR050932">
    <property type="entry name" value="TM2D1-3-like"/>
</dbReference>
<evidence type="ECO:0000256" key="2">
    <source>
        <dbReference type="ARBA" id="ARBA00008284"/>
    </source>
</evidence>
<keyword evidence="4 8" id="KW-0732">Signal</keyword>
<dbReference type="GO" id="GO:0016020">
    <property type="term" value="C:membrane"/>
    <property type="evidence" value="ECO:0007669"/>
    <property type="project" value="UniProtKB-SubCell"/>
</dbReference>
<dbReference type="AlphaFoldDB" id="A0A914WQH0"/>
<evidence type="ECO:0000256" key="3">
    <source>
        <dbReference type="ARBA" id="ARBA00022692"/>
    </source>
</evidence>
<evidence type="ECO:0000313" key="10">
    <source>
        <dbReference type="Proteomes" id="UP000887566"/>
    </source>
</evidence>
<sequence>MKGNFAPLLIVQVLLCGLCVGDNPPMEDDRKSCSDLLIGQYLCAPPVISNETELPVSCEPDNSIEVVCKAADGVFCSDLDGNQSFTKRVPDGCRYSSGKDYQTALLLSIFLGWLGVDRFYLGYWAIGVFKMCTFGFFFVFHLIDVILIAMQVLGPADGTAYSLTYYGPHIVPLRFSNFTDIGREL</sequence>
<evidence type="ECO:0000259" key="9">
    <source>
        <dbReference type="Pfam" id="PF05154"/>
    </source>
</evidence>
<evidence type="ECO:0000313" key="11">
    <source>
        <dbReference type="WBParaSite" id="PSAMB.scaffold488size49556.g6416.t1"/>
    </source>
</evidence>
<proteinExistence type="inferred from homology"/>
<keyword evidence="6" id="KW-0472">Membrane</keyword>